<dbReference type="CDD" id="cd02947">
    <property type="entry name" value="TRX_family"/>
    <property type="match status" value="1"/>
</dbReference>
<keyword evidence="5" id="KW-0676">Redox-active center</keyword>
<dbReference type="RefSeq" id="WP_013179422.1">
    <property type="nucleotide sequence ID" value="NC_014221.1"/>
</dbReference>
<dbReference type="InterPro" id="IPR017937">
    <property type="entry name" value="Thioredoxin_CS"/>
</dbReference>
<dbReference type="EMBL" id="CP002049">
    <property type="protein sequence ID" value="ADI16063.1"/>
    <property type="molecule type" value="Genomic_DNA"/>
</dbReference>
<dbReference type="InterPro" id="IPR013766">
    <property type="entry name" value="Thioredoxin_domain"/>
</dbReference>
<evidence type="ECO:0000259" key="7">
    <source>
        <dbReference type="PROSITE" id="PS51352"/>
    </source>
</evidence>
<organism evidence="8 9">
    <name type="scientific">Truepera radiovictrix (strain DSM 17093 / CIP 108686 / LMG 22925 / RQ-24)</name>
    <dbReference type="NCBI Taxonomy" id="649638"/>
    <lineage>
        <taxon>Bacteria</taxon>
        <taxon>Thermotogati</taxon>
        <taxon>Deinococcota</taxon>
        <taxon>Deinococci</taxon>
        <taxon>Trueperales</taxon>
        <taxon>Trueperaceae</taxon>
        <taxon>Truepera</taxon>
    </lineage>
</organism>
<dbReference type="PANTHER" id="PTHR45663">
    <property type="entry name" value="GEO12009P1"/>
    <property type="match status" value="1"/>
</dbReference>
<reference evidence="9" key="1">
    <citation type="submission" date="2010-05" db="EMBL/GenBank/DDBJ databases">
        <title>The complete genome of Truepera radiovictris DSM 17093.</title>
        <authorList>
            <consortium name="US DOE Joint Genome Institute (JGI-PGF)"/>
            <person name="Lucas S."/>
            <person name="Copeland A."/>
            <person name="Lapidus A."/>
            <person name="Glavina del Rio T."/>
            <person name="Dalin E."/>
            <person name="Tice H."/>
            <person name="Bruce D."/>
            <person name="Goodwin L."/>
            <person name="Pitluck S."/>
            <person name="Kyrpides N."/>
            <person name="Mavromatis K."/>
            <person name="Ovchinnikova G."/>
            <person name="Munk A.C."/>
            <person name="Detter J.C."/>
            <person name="Han C."/>
            <person name="Tapia R."/>
            <person name="Land M."/>
            <person name="Hauser L."/>
            <person name="Markowitz V."/>
            <person name="Cheng J.-F."/>
            <person name="Hugenholtz P."/>
            <person name="Woyke T."/>
            <person name="Wu D."/>
            <person name="Tindall B."/>
            <person name="Pomrenke H.G."/>
            <person name="Brambilla E."/>
            <person name="Klenk H.-P."/>
            <person name="Eisen J.A."/>
        </authorList>
    </citation>
    <scope>NUCLEOTIDE SEQUENCE [LARGE SCALE GENOMIC DNA]</scope>
    <source>
        <strain evidence="9">DSM 17093 / CIP 108686 / LMG 22925 / RQ-24</strain>
    </source>
</reference>
<dbReference type="Pfam" id="PF00085">
    <property type="entry name" value="Thioredoxin"/>
    <property type="match status" value="1"/>
</dbReference>
<evidence type="ECO:0000256" key="5">
    <source>
        <dbReference type="ARBA" id="ARBA00023284"/>
    </source>
</evidence>
<evidence type="ECO:0000256" key="4">
    <source>
        <dbReference type="ARBA" id="ARBA00023157"/>
    </source>
</evidence>
<dbReference type="AlphaFoldDB" id="D7CWB3"/>
<dbReference type="Gene3D" id="3.40.30.10">
    <property type="entry name" value="Glutaredoxin"/>
    <property type="match status" value="1"/>
</dbReference>
<keyword evidence="2" id="KW-0813">Transport</keyword>
<dbReference type="OrthoDB" id="9790390at2"/>
<dbReference type="Proteomes" id="UP000000379">
    <property type="component" value="Chromosome"/>
</dbReference>
<dbReference type="PROSITE" id="PS00194">
    <property type="entry name" value="THIOREDOXIN_1"/>
    <property type="match status" value="1"/>
</dbReference>
<sequence>MDLAVCPSCGAKNRLRTPPKGQLPVCGKCGATLPWLLSATDSSFAAELEAPVPVLVDFWAPWCGPCRMVAPVVEELAREQAGKLKVVKLNVDENPQTAGRYRVQSIPMLTLFRDGQALTTVVGALPKGALLQRLAPYLG</sequence>
<keyword evidence="3" id="KW-0249">Electron transport</keyword>
<proteinExistence type="inferred from homology"/>
<keyword evidence="9" id="KW-1185">Reference proteome</keyword>
<evidence type="ECO:0000256" key="6">
    <source>
        <dbReference type="NCBIfam" id="TIGR01068"/>
    </source>
</evidence>
<dbReference type="HOGENOM" id="CLU_090389_10_0_0"/>
<dbReference type="InterPro" id="IPR005746">
    <property type="entry name" value="Thioredoxin"/>
</dbReference>
<dbReference type="eggNOG" id="COG3118">
    <property type="taxonomic scope" value="Bacteria"/>
</dbReference>
<keyword evidence="4" id="KW-1015">Disulfide bond</keyword>
<dbReference type="GO" id="GO:0015035">
    <property type="term" value="F:protein-disulfide reductase activity"/>
    <property type="evidence" value="ECO:0007669"/>
    <property type="project" value="UniProtKB-UniRule"/>
</dbReference>
<dbReference type="Gene3D" id="2.30.30.380">
    <property type="entry name" value="Zn-finger domain of Sec23/24"/>
    <property type="match status" value="1"/>
</dbReference>
<dbReference type="PRINTS" id="PR00421">
    <property type="entry name" value="THIOREDOXIN"/>
</dbReference>
<dbReference type="GO" id="GO:0005829">
    <property type="term" value="C:cytosol"/>
    <property type="evidence" value="ECO:0007669"/>
    <property type="project" value="TreeGrafter"/>
</dbReference>
<dbReference type="SUPFAM" id="SSF52833">
    <property type="entry name" value="Thioredoxin-like"/>
    <property type="match status" value="1"/>
</dbReference>
<evidence type="ECO:0000256" key="1">
    <source>
        <dbReference type="ARBA" id="ARBA00008987"/>
    </source>
</evidence>
<evidence type="ECO:0000313" key="8">
    <source>
        <dbReference type="EMBL" id="ADI16063.1"/>
    </source>
</evidence>
<feature type="domain" description="Thioredoxin" evidence="7">
    <location>
        <begin position="27"/>
        <end position="139"/>
    </location>
</feature>
<evidence type="ECO:0000256" key="2">
    <source>
        <dbReference type="ARBA" id="ARBA00022448"/>
    </source>
</evidence>
<dbReference type="NCBIfam" id="TIGR01068">
    <property type="entry name" value="thioredoxin"/>
    <property type="match status" value="1"/>
</dbReference>
<comment type="similarity">
    <text evidence="1">Belongs to the thioredoxin family.</text>
</comment>
<dbReference type="STRING" id="649638.Trad_2969"/>
<dbReference type="InterPro" id="IPR036249">
    <property type="entry name" value="Thioredoxin-like_sf"/>
</dbReference>
<accession>D7CWB3</accession>
<dbReference type="PANTHER" id="PTHR45663:SF11">
    <property type="entry name" value="GEO12009P1"/>
    <property type="match status" value="1"/>
</dbReference>
<dbReference type="PROSITE" id="PS51352">
    <property type="entry name" value="THIOREDOXIN_2"/>
    <property type="match status" value="1"/>
</dbReference>
<dbReference type="KEGG" id="tra:Trad_2969"/>
<gene>
    <name evidence="8" type="ordered locus">Trad_2969</name>
</gene>
<reference evidence="8 9" key="2">
    <citation type="journal article" date="2011" name="Stand. Genomic Sci.">
        <title>Complete genome sequence of Truepera radiovictrix type strain (RQ-24).</title>
        <authorList>
            <person name="Ivanova N."/>
            <person name="Rohde C."/>
            <person name="Munk C."/>
            <person name="Nolan M."/>
            <person name="Lucas S."/>
            <person name="Del Rio T.G."/>
            <person name="Tice H."/>
            <person name="Deshpande S."/>
            <person name="Cheng J.F."/>
            <person name="Tapia R."/>
            <person name="Han C."/>
            <person name="Goodwin L."/>
            <person name="Pitluck S."/>
            <person name="Liolios K."/>
            <person name="Mavromatis K."/>
            <person name="Mikhailova N."/>
            <person name="Pati A."/>
            <person name="Chen A."/>
            <person name="Palaniappan K."/>
            <person name="Land M."/>
            <person name="Hauser L."/>
            <person name="Chang Y.J."/>
            <person name="Jeffries C.D."/>
            <person name="Brambilla E."/>
            <person name="Rohde M."/>
            <person name="Goker M."/>
            <person name="Tindall B.J."/>
            <person name="Woyke T."/>
            <person name="Bristow J."/>
            <person name="Eisen J.A."/>
            <person name="Markowitz V."/>
            <person name="Hugenholtz P."/>
            <person name="Kyrpides N.C."/>
            <person name="Klenk H.P."/>
            <person name="Lapidus A."/>
        </authorList>
    </citation>
    <scope>NUCLEOTIDE SEQUENCE [LARGE SCALE GENOMIC DNA]</scope>
    <source>
        <strain evidence="9">DSM 17093 / CIP 108686 / LMG 22925 / RQ-24</strain>
    </source>
</reference>
<name>D7CWB3_TRURR</name>
<evidence type="ECO:0000256" key="3">
    <source>
        <dbReference type="ARBA" id="ARBA00022982"/>
    </source>
</evidence>
<protein>
    <recommendedName>
        <fullName evidence="6">Thioredoxin</fullName>
    </recommendedName>
</protein>
<dbReference type="GO" id="GO:0045454">
    <property type="term" value="P:cell redox homeostasis"/>
    <property type="evidence" value="ECO:0007669"/>
    <property type="project" value="TreeGrafter"/>
</dbReference>
<dbReference type="FunFam" id="3.40.30.10:FF:000001">
    <property type="entry name" value="Thioredoxin"/>
    <property type="match status" value="1"/>
</dbReference>
<evidence type="ECO:0000313" key="9">
    <source>
        <dbReference type="Proteomes" id="UP000000379"/>
    </source>
</evidence>